<accession>A0ABD0XIY3</accession>
<feature type="region of interest" description="Disordered" evidence="1">
    <location>
        <begin position="145"/>
        <end position="181"/>
    </location>
</feature>
<proteinExistence type="predicted"/>
<dbReference type="Proteomes" id="UP001557470">
    <property type="component" value="Unassembled WGS sequence"/>
</dbReference>
<feature type="compositionally biased region" description="Basic and acidic residues" evidence="1">
    <location>
        <begin position="24"/>
        <end position="36"/>
    </location>
</feature>
<evidence type="ECO:0000256" key="1">
    <source>
        <dbReference type="SAM" id="MobiDB-lite"/>
    </source>
</evidence>
<organism evidence="2 3">
    <name type="scientific">Umbra pygmaea</name>
    <name type="common">Eastern mudminnow</name>
    <dbReference type="NCBI Taxonomy" id="75934"/>
    <lineage>
        <taxon>Eukaryota</taxon>
        <taxon>Metazoa</taxon>
        <taxon>Chordata</taxon>
        <taxon>Craniata</taxon>
        <taxon>Vertebrata</taxon>
        <taxon>Euteleostomi</taxon>
        <taxon>Actinopterygii</taxon>
        <taxon>Neopterygii</taxon>
        <taxon>Teleostei</taxon>
        <taxon>Protacanthopterygii</taxon>
        <taxon>Esociformes</taxon>
        <taxon>Umbridae</taxon>
        <taxon>Umbra</taxon>
    </lineage>
</organism>
<evidence type="ECO:0000313" key="2">
    <source>
        <dbReference type="EMBL" id="KAL1007837.1"/>
    </source>
</evidence>
<feature type="region of interest" description="Disordered" evidence="1">
    <location>
        <begin position="1"/>
        <end position="36"/>
    </location>
</feature>
<name>A0ABD0XIY3_UMBPY</name>
<evidence type="ECO:0000313" key="3">
    <source>
        <dbReference type="Proteomes" id="UP001557470"/>
    </source>
</evidence>
<keyword evidence="3" id="KW-1185">Reference proteome</keyword>
<dbReference type="AlphaFoldDB" id="A0ABD0XIY3"/>
<reference evidence="2 3" key="1">
    <citation type="submission" date="2024-06" db="EMBL/GenBank/DDBJ databases">
        <authorList>
            <person name="Pan Q."/>
            <person name="Wen M."/>
            <person name="Jouanno E."/>
            <person name="Zahm M."/>
            <person name="Klopp C."/>
            <person name="Cabau C."/>
            <person name="Louis A."/>
            <person name="Berthelot C."/>
            <person name="Parey E."/>
            <person name="Roest Crollius H."/>
            <person name="Montfort J."/>
            <person name="Robinson-Rechavi M."/>
            <person name="Bouchez O."/>
            <person name="Lampietro C."/>
            <person name="Lopez Roques C."/>
            <person name="Donnadieu C."/>
            <person name="Postlethwait J."/>
            <person name="Bobe J."/>
            <person name="Verreycken H."/>
            <person name="Guiguen Y."/>
        </authorList>
    </citation>
    <scope>NUCLEOTIDE SEQUENCE [LARGE SCALE GENOMIC DNA]</scope>
    <source>
        <strain evidence="2">Up_M1</strain>
        <tissue evidence="2">Testis</tissue>
    </source>
</reference>
<protein>
    <submittedName>
        <fullName evidence="2">Uncharacterized protein</fullName>
    </submittedName>
</protein>
<feature type="compositionally biased region" description="Acidic residues" evidence="1">
    <location>
        <begin position="163"/>
        <end position="175"/>
    </location>
</feature>
<sequence>MDHDYALPARPAAGASSAKRKRTGEKTDPRRFWDSKRSKTRVNIGLAFPRWRELRDKLGLQRDADLACILINSYQRGEPSTSTPIKRHGMPVQTLSTSAPSIESSTDREHCFLEPGIEDLSMGVKEQQPIDKSFSKISVHDESIFSPTEDANGLQNTVIDWRDPDDDDDDDDDTWETASEASNLNEDYIPSICMRFVRSKLLR</sequence>
<gene>
    <name evidence="2" type="ORF">UPYG_G00092270</name>
</gene>
<dbReference type="EMBL" id="JAGEUA010000002">
    <property type="protein sequence ID" value="KAL1007837.1"/>
    <property type="molecule type" value="Genomic_DNA"/>
</dbReference>
<comment type="caution">
    <text evidence="2">The sequence shown here is derived from an EMBL/GenBank/DDBJ whole genome shotgun (WGS) entry which is preliminary data.</text>
</comment>